<name>A0A6N2RCB5_9FIRM</name>
<dbReference type="AlphaFoldDB" id="A0A6N2RCB5"/>
<evidence type="ECO:0000259" key="5">
    <source>
        <dbReference type="PROSITE" id="PS50931"/>
    </source>
</evidence>
<evidence type="ECO:0000256" key="1">
    <source>
        <dbReference type="ARBA" id="ARBA00009437"/>
    </source>
</evidence>
<dbReference type="PANTHER" id="PTHR30126:SF64">
    <property type="entry name" value="HTH-TYPE TRANSCRIPTIONAL REGULATOR CITR"/>
    <property type="match status" value="1"/>
</dbReference>
<dbReference type="InterPro" id="IPR036388">
    <property type="entry name" value="WH-like_DNA-bd_sf"/>
</dbReference>
<dbReference type="SUPFAM" id="SSF46785">
    <property type="entry name" value="Winged helix' DNA-binding domain"/>
    <property type="match status" value="1"/>
</dbReference>
<dbReference type="Pfam" id="PF00126">
    <property type="entry name" value="HTH_1"/>
    <property type="match status" value="1"/>
</dbReference>
<dbReference type="Gene3D" id="3.40.190.290">
    <property type="match status" value="1"/>
</dbReference>
<dbReference type="SUPFAM" id="SSF53850">
    <property type="entry name" value="Periplasmic binding protein-like II"/>
    <property type="match status" value="1"/>
</dbReference>
<dbReference type="NCBIfam" id="NF040786">
    <property type="entry name" value="LysR_Sec_metab"/>
    <property type="match status" value="1"/>
</dbReference>
<comment type="similarity">
    <text evidence="1">Belongs to the LysR transcriptional regulatory family.</text>
</comment>
<dbReference type="Gene3D" id="1.10.10.10">
    <property type="entry name" value="Winged helix-like DNA-binding domain superfamily/Winged helix DNA-binding domain"/>
    <property type="match status" value="1"/>
</dbReference>
<dbReference type="GO" id="GO:0003700">
    <property type="term" value="F:DNA-binding transcription factor activity"/>
    <property type="evidence" value="ECO:0007669"/>
    <property type="project" value="InterPro"/>
</dbReference>
<reference evidence="6" key="1">
    <citation type="submission" date="2019-11" db="EMBL/GenBank/DDBJ databases">
        <authorList>
            <person name="Feng L."/>
        </authorList>
    </citation>
    <scope>NUCLEOTIDE SEQUENCE</scope>
    <source>
        <strain evidence="6">AundefinedLFYP135</strain>
    </source>
</reference>
<dbReference type="PANTHER" id="PTHR30126">
    <property type="entry name" value="HTH-TYPE TRANSCRIPTIONAL REGULATOR"/>
    <property type="match status" value="1"/>
</dbReference>
<gene>
    <name evidence="6" type="primary">cysL_1</name>
    <name evidence="6" type="ORF">AULFYP135_00367</name>
</gene>
<dbReference type="Pfam" id="PF03466">
    <property type="entry name" value="LysR_substrate"/>
    <property type="match status" value="1"/>
</dbReference>
<dbReference type="GO" id="GO:0000976">
    <property type="term" value="F:transcription cis-regulatory region binding"/>
    <property type="evidence" value="ECO:0007669"/>
    <property type="project" value="TreeGrafter"/>
</dbReference>
<sequence length="303" mass="33842">MDFKQLEAFVYVVKLKSFSKTAEKLYLTQPTISAHISSLEKELGVQLIVRSAKEALPSEEGKVLYEYAQDMLTLRDNALSAFQNISRNVSGTLCIAASSMPSQYVLPQMMSAFRSKYPDVSFNVIKCDSGEVVRSIVNRKAEIGMTGAVIESAKCVFEEFLDDRLVVITPNTERYRKIGEHGFTLQDLAREPFIIREPDSGTRRETERFLRSMHLDPASLHVVAQMDDPDAIKNSVSQGLGISIMSKTAAADFQRFGLIQTFDFDHVVLSRKLYLVRNQNHTLSPAAAAFLRFAKKEAAGSAQ</sequence>
<organism evidence="6">
    <name type="scientific">uncultured Anaerotruncus sp</name>
    <dbReference type="NCBI Taxonomy" id="905011"/>
    <lineage>
        <taxon>Bacteria</taxon>
        <taxon>Bacillati</taxon>
        <taxon>Bacillota</taxon>
        <taxon>Clostridia</taxon>
        <taxon>Eubacteriales</taxon>
        <taxon>Oscillospiraceae</taxon>
        <taxon>Anaerotruncus</taxon>
        <taxon>environmental samples</taxon>
    </lineage>
</organism>
<protein>
    <submittedName>
        <fullName evidence="6">HTH-type transcriptional regulator CysL</fullName>
    </submittedName>
</protein>
<dbReference type="InterPro" id="IPR047788">
    <property type="entry name" value="LysR-like_Sec_metab"/>
</dbReference>
<accession>A0A6N2RCB5</accession>
<dbReference type="InterPro" id="IPR005119">
    <property type="entry name" value="LysR_subst-bd"/>
</dbReference>
<dbReference type="PRINTS" id="PR00039">
    <property type="entry name" value="HTHLYSR"/>
</dbReference>
<dbReference type="EMBL" id="CACRSL010000003">
    <property type="protein sequence ID" value="VYS78743.1"/>
    <property type="molecule type" value="Genomic_DNA"/>
</dbReference>
<keyword evidence="2" id="KW-0805">Transcription regulation</keyword>
<dbReference type="FunFam" id="1.10.10.10:FF:000001">
    <property type="entry name" value="LysR family transcriptional regulator"/>
    <property type="match status" value="1"/>
</dbReference>
<dbReference type="InterPro" id="IPR036390">
    <property type="entry name" value="WH_DNA-bd_sf"/>
</dbReference>
<dbReference type="InterPro" id="IPR000847">
    <property type="entry name" value="LysR_HTH_N"/>
</dbReference>
<evidence type="ECO:0000256" key="3">
    <source>
        <dbReference type="ARBA" id="ARBA00023125"/>
    </source>
</evidence>
<keyword evidence="3" id="KW-0238">DNA-binding</keyword>
<keyword evidence="4" id="KW-0804">Transcription</keyword>
<dbReference type="PROSITE" id="PS50931">
    <property type="entry name" value="HTH_LYSR"/>
    <property type="match status" value="1"/>
</dbReference>
<evidence type="ECO:0000256" key="4">
    <source>
        <dbReference type="ARBA" id="ARBA00023163"/>
    </source>
</evidence>
<evidence type="ECO:0000256" key="2">
    <source>
        <dbReference type="ARBA" id="ARBA00023015"/>
    </source>
</evidence>
<evidence type="ECO:0000313" key="6">
    <source>
        <dbReference type="EMBL" id="VYS78743.1"/>
    </source>
</evidence>
<feature type="domain" description="HTH lysR-type" evidence="5">
    <location>
        <begin position="1"/>
        <end position="58"/>
    </location>
</feature>
<proteinExistence type="inferred from homology"/>